<protein>
    <submittedName>
        <fullName evidence="4">Threonine dehydrogenase</fullName>
    </submittedName>
</protein>
<name>A0A1G6ZN27_9RHOB</name>
<keyword evidence="5" id="KW-1185">Reference proteome</keyword>
<feature type="domain" description="Alcohol dehydrogenase-like C-terminal" evidence="2">
    <location>
        <begin position="168"/>
        <end position="294"/>
    </location>
</feature>
<dbReference type="PANTHER" id="PTHR43401">
    <property type="entry name" value="L-THREONINE 3-DEHYDROGENASE"/>
    <property type="match status" value="1"/>
</dbReference>
<dbReference type="PANTHER" id="PTHR43401:SF2">
    <property type="entry name" value="L-THREONINE 3-DEHYDROGENASE"/>
    <property type="match status" value="1"/>
</dbReference>
<evidence type="ECO:0000313" key="4">
    <source>
        <dbReference type="EMBL" id="SDE03979.1"/>
    </source>
</evidence>
<proteinExistence type="predicted"/>
<dbReference type="InterPro" id="IPR011032">
    <property type="entry name" value="GroES-like_sf"/>
</dbReference>
<dbReference type="EMBL" id="FNAT01000001">
    <property type="protein sequence ID" value="SDE03979.1"/>
    <property type="molecule type" value="Genomic_DNA"/>
</dbReference>
<dbReference type="Pfam" id="PF00107">
    <property type="entry name" value="ADH_zinc_N"/>
    <property type="match status" value="1"/>
</dbReference>
<evidence type="ECO:0000256" key="1">
    <source>
        <dbReference type="ARBA" id="ARBA00023002"/>
    </source>
</evidence>
<gene>
    <name evidence="4" type="ORF">SAMN04488567_0606</name>
</gene>
<dbReference type="SUPFAM" id="SSF51735">
    <property type="entry name" value="NAD(P)-binding Rossmann-fold domains"/>
    <property type="match status" value="1"/>
</dbReference>
<dbReference type="InterPro" id="IPR013154">
    <property type="entry name" value="ADH-like_N"/>
</dbReference>
<dbReference type="InterPro" id="IPR036291">
    <property type="entry name" value="NAD(P)-bd_dom_sf"/>
</dbReference>
<evidence type="ECO:0000313" key="5">
    <source>
        <dbReference type="Proteomes" id="UP000198922"/>
    </source>
</evidence>
<dbReference type="GO" id="GO:0016491">
    <property type="term" value="F:oxidoreductase activity"/>
    <property type="evidence" value="ECO:0007669"/>
    <property type="project" value="UniProtKB-KW"/>
</dbReference>
<accession>A0A1G6ZN27</accession>
<evidence type="ECO:0000259" key="2">
    <source>
        <dbReference type="Pfam" id="PF00107"/>
    </source>
</evidence>
<dbReference type="Pfam" id="PF08240">
    <property type="entry name" value="ADH_N"/>
    <property type="match status" value="1"/>
</dbReference>
<keyword evidence="1" id="KW-0560">Oxidoreductase</keyword>
<dbReference type="Proteomes" id="UP000198922">
    <property type="component" value="Unassembled WGS sequence"/>
</dbReference>
<feature type="domain" description="Alcohol dehydrogenase-like N-terminal" evidence="3">
    <location>
        <begin position="24"/>
        <end position="130"/>
    </location>
</feature>
<dbReference type="STRING" id="521013.SAMN04488567_0606"/>
<reference evidence="5" key="1">
    <citation type="submission" date="2016-10" db="EMBL/GenBank/DDBJ databases">
        <authorList>
            <person name="Varghese N."/>
            <person name="Submissions S."/>
        </authorList>
    </citation>
    <scope>NUCLEOTIDE SEQUENCE [LARGE SCALE GENOMIC DNA]</scope>
    <source>
        <strain evidence="5">DSM 21424</strain>
    </source>
</reference>
<dbReference type="AlphaFoldDB" id="A0A1G6ZN27"/>
<evidence type="ECO:0000259" key="3">
    <source>
        <dbReference type="Pfam" id="PF08240"/>
    </source>
</evidence>
<sequence>MRALVYAGPGQAELRDVPRPVARPGEALLRMRLCGLCGTDVGIHAGTHPRATAPLVLGHEFVAEIAADTPRFMAGQRVVAYPLISCGTCHPCRTGQPHVCASLRLVGIDRDGGMAEWLALDETVLFPVPDDMDDATAALVEPLAVALRAVERSGAALTDSAVVVGAGPIGLLTALLLRRAGVSRLFVSDVDPARLELAARMGATPINVRHDSLLDRVLEATNGDGADVVFECAGAAEAVAEITRIARPGGTICMASIHKAAVPVSLIDVNFRELTLIGSRVYTREQFRRAVDLARDLAEDLRSLVTHVVPLGAAAEVFAMQASPDEKAVKILVDCRS</sequence>
<dbReference type="Gene3D" id="3.90.180.10">
    <property type="entry name" value="Medium-chain alcohol dehydrogenases, catalytic domain"/>
    <property type="match status" value="1"/>
</dbReference>
<dbReference type="Gene3D" id="3.40.50.720">
    <property type="entry name" value="NAD(P)-binding Rossmann-like Domain"/>
    <property type="match status" value="1"/>
</dbReference>
<dbReference type="OrthoDB" id="9809185at2"/>
<dbReference type="RefSeq" id="WP_090109228.1">
    <property type="nucleotide sequence ID" value="NZ_FNAT01000001.1"/>
</dbReference>
<dbReference type="InterPro" id="IPR013149">
    <property type="entry name" value="ADH-like_C"/>
</dbReference>
<organism evidence="4 5">
    <name type="scientific">Limimaricola pyoseonensis</name>
    <dbReference type="NCBI Taxonomy" id="521013"/>
    <lineage>
        <taxon>Bacteria</taxon>
        <taxon>Pseudomonadati</taxon>
        <taxon>Pseudomonadota</taxon>
        <taxon>Alphaproteobacteria</taxon>
        <taxon>Rhodobacterales</taxon>
        <taxon>Paracoccaceae</taxon>
        <taxon>Limimaricola</taxon>
    </lineage>
</organism>
<dbReference type="InterPro" id="IPR050129">
    <property type="entry name" value="Zn_alcohol_dh"/>
</dbReference>
<dbReference type="SUPFAM" id="SSF50129">
    <property type="entry name" value="GroES-like"/>
    <property type="match status" value="1"/>
</dbReference>